<protein>
    <submittedName>
        <fullName evidence="2">Type II toxin-antitoxin system RelE/ParE family toxin</fullName>
    </submittedName>
</protein>
<dbReference type="EMBL" id="JALAYX010000005">
    <property type="protein sequence ID" value="MCJ8240324.1"/>
    <property type="molecule type" value="Genomic_DNA"/>
</dbReference>
<dbReference type="Pfam" id="PF05016">
    <property type="entry name" value="ParE_toxin"/>
    <property type="match status" value="1"/>
</dbReference>
<name>A0ABT0D4J6_9HYPH</name>
<evidence type="ECO:0000256" key="1">
    <source>
        <dbReference type="ARBA" id="ARBA00022649"/>
    </source>
</evidence>
<sequence>MISIRLSRRASDYMRRESAYLLGRHPSAARTFVQSMNRARALLREFPDIGNQTHGLQIAGFRTLVVGDYLIDYRRLGDLIEIANIRHGRMHIPVPDADDDP</sequence>
<geneLocation type="plasmid" evidence="2">
    <name>unnamed</name>
</geneLocation>
<accession>A0ABT0D4J6</accession>
<keyword evidence="3" id="KW-1185">Reference proteome</keyword>
<reference evidence="2 3" key="1">
    <citation type="submission" date="2022-03" db="EMBL/GenBank/DDBJ databases">
        <title>Rhizobium SSM4.3 sp. nov., isolated from Sediment (Gouqi Island).</title>
        <authorList>
            <person name="Chen G."/>
        </authorList>
    </citation>
    <scope>NUCLEOTIDE SEQUENCE [LARGE SCALE GENOMIC DNA]</scope>
    <source>
        <strain evidence="2 3">SSM4.3</strain>
        <plasmid evidence="2">unnamed</plasmid>
    </source>
</reference>
<proteinExistence type="predicted"/>
<organism evidence="2 3">
    <name type="scientific">Peteryoungia algae</name>
    <dbReference type="NCBI Taxonomy" id="2919917"/>
    <lineage>
        <taxon>Bacteria</taxon>
        <taxon>Pseudomonadati</taxon>
        <taxon>Pseudomonadota</taxon>
        <taxon>Alphaproteobacteria</taxon>
        <taxon>Hyphomicrobiales</taxon>
        <taxon>Rhizobiaceae</taxon>
        <taxon>Peteryoungia</taxon>
    </lineage>
</organism>
<comment type="caution">
    <text evidence="2">The sequence shown here is derived from an EMBL/GenBank/DDBJ whole genome shotgun (WGS) entry which is preliminary data.</text>
</comment>
<evidence type="ECO:0000313" key="3">
    <source>
        <dbReference type="Proteomes" id="UP001522662"/>
    </source>
</evidence>
<dbReference type="RefSeq" id="WP_245137674.1">
    <property type="nucleotide sequence ID" value="NZ_CP128477.1"/>
</dbReference>
<dbReference type="InterPro" id="IPR035093">
    <property type="entry name" value="RelE/ParE_toxin_dom_sf"/>
</dbReference>
<keyword evidence="2" id="KW-0614">Plasmid</keyword>
<dbReference type="Gene3D" id="3.30.2310.20">
    <property type="entry name" value="RelE-like"/>
    <property type="match status" value="1"/>
</dbReference>
<dbReference type="InterPro" id="IPR007712">
    <property type="entry name" value="RelE/ParE_toxin"/>
</dbReference>
<evidence type="ECO:0000313" key="2">
    <source>
        <dbReference type="EMBL" id="MCJ8240324.1"/>
    </source>
</evidence>
<dbReference type="Proteomes" id="UP001522662">
    <property type="component" value="Unassembled WGS sequence"/>
</dbReference>
<gene>
    <name evidence="2" type="ORF">MKJ03_18480</name>
</gene>
<keyword evidence="1" id="KW-1277">Toxin-antitoxin system</keyword>